<organism evidence="4">
    <name type="scientific">Neobacillus citreus</name>
    <dbReference type="NCBI Taxonomy" id="2833578"/>
    <lineage>
        <taxon>Bacteria</taxon>
        <taxon>Bacillati</taxon>
        <taxon>Bacillota</taxon>
        <taxon>Bacilli</taxon>
        <taxon>Bacillales</taxon>
        <taxon>Bacillaceae</taxon>
        <taxon>Neobacillus</taxon>
    </lineage>
</organism>
<dbReference type="InterPro" id="IPR013783">
    <property type="entry name" value="Ig-like_fold"/>
</dbReference>
<keyword evidence="2" id="KW-0732">Signal</keyword>
<feature type="region of interest" description="Disordered" evidence="1">
    <location>
        <begin position="733"/>
        <end position="763"/>
    </location>
</feature>
<evidence type="ECO:0000256" key="2">
    <source>
        <dbReference type="SAM" id="SignalP"/>
    </source>
</evidence>
<feature type="domain" description="Bacterial Ig-like" evidence="3">
    <location>
        <begin position="680"/>
        <end position="759"/>
    </location>
</feature>
<feature type="chain" id="PRO_5037716005" description="Bacterial Ig-like domain-containing protein" evidence="2">
    <location>
        <begin position="36"/>
        <end position="763"/>
    </location>
</feature>
<accession>A0A942Y9X7</accession>
<feature type="signal peptide" evidence="2">
    <location>
        <begin position="1"/>
        <end position="35"/>
    </location>
</feature>
<evidence type="ECO:0000256" key="1">
    <source>
        <dbReference type="SAM" id="MobiDB-lite"/>
    </source>
</evidence>
<name>A0A942Y9X7_9BACI</name>
<sequence>MTNKKKRIAKRLGASALAVATLASGLSFGAASANAASSTTAMPGESRVTLDPNDLESGRWGKMFGLAPAFPRENPTAPTKYVFASVAGKNSATNIGPSAVTIEGSAEAAERNAGLISLPEPGKWQRLMVRKDLNAKATCLRFTKEYNEVGRKYYAEGCDIGAGGAEQLFTTTFDGKIVPFGAPDVHIVGVKQIMTPDGLGAGDFVVGKGAPLDLPWDGKPIGDQTKLDGAVSFASSVDARATVSGATEANGRVEVRRGSAVVGSGAADASGNYSISVDAPNRGGDDKLTVALVVDGADKKTIEVTAAYGAGVEITDPTNEQNVSGQYTVRGTAQAGASVTLQMNGGEARPVTVTANGQWSQEVTLPMGERTITATQKSKGANTTTSSVTVNPGETEVELTAAGRFDAEDATKPAVAYGAAPTGSSVVLRNSVGQEIGRTVAAGDAYEIAIDPTKVTSGVNTFSVIIEGAPESKSFTLNYGQPAADVVVTKPAKNGTVAPGVVEFAGTGQAGSKIVVRGSVREVASATVGANGAWSAANPAGMPLSNGKYDLYFDQIGKGGLKSTVRHAFTIGETAPIVSPHTVTSPAAGAVVETLTPEFRGAGHEGATITVRGSSRVVATGTVQNGQWVAKVNADAPLAPGSYNLYVDQSIRGTVVGTIRAEFTVSNEAFRQLTLSAPAQGENVTTVRPTFVGTATPGAEIRVGSSRKTVATATVEDDGTWRATPDFDLARGGSYPGLEVKQTTKSGKTSTVSSTFTVDRNAQ</sequence>
<evidence type="ECO:0000259" key="3">
    <source>
        <dbReference type="Pfam" id="PF19077"/>
    </source>
</evidence>
<evidence type="ECO:0000313" key="4">
    <source>
        <dbReference type="EMBL" id="MBS4182275.1"/>
    </source>
</evidence>
<feature type="compositionally biased region" description="Low complexity" evidence="1">
    <location>
        <begin position="740"/>
        <end position="763"/>
    </location>
</feature>
<reference evidence="4" key="1">
    <citation type="submission" date="2021-05" db="EMBL/GenBank/DDBJ databases">
        <title>Novel Bacillus species.</title>
        <authorList>
            <person name="Liu G."/>
        </authorList>
    </citation>
    <scope>NUCLEOTIDE SEQUENCE</scope>
    <source>
        <strain evidence="4">FJAT-50051</strain>
    </source>
</reference>
<dbReference type="Gene3D" id="2.60.40.10">
    <property type="entry name" value="Immunoglobulins"/>
    <property type="match status" value="4"/>
</dbReference>
<dbReference type="EMBL" id="JAGYPE010000002">
    <property type="protein sequence ID" value="MBS4182275.1"/>
    <property type="molecule type" value="Genomic_DNA"/>
</dbReference>
<protein>
    <recommendedName>
        <fullName evidence="3">Bacterial Ig-like domain-containing protein</fullName>
    </recommendedName>
</protein>
<proteinExistence type="predicted"/>
<comment type="caution">
    <text evidence="4">The sequence shown here is derived from an EMBL/GenBank/DDBJ whole genome shotgun (WGS) entry which is preliminary data.</text>
</comment>
<gene>
    <name evidence="4" type="ORF">KHB02_12835</name>
</gene>
<dbReference type="InterPro" id="IPR044016">
    <property type="entry name" value="Big_13"/>
</dbReference>
<dbReference type="AlphaFoldDB" id="A0A942Y9X7"/>
<dbReference type="Pfam" id="PF19077">
    <property type="entry name" value="Big_13"/>
    <property type="match status" value="1"/>
</dbReference>